<feature type="region of interest" description="Disordered" evidence="1">
    <location>
        <begin position="348"/>
        <end position="420"/>
    </location>
</feature>
<accession>A0A1C6V3G0</accession>
<feature type="region of interest" description="Disordered" evidence="1">
    <location>
        <begin position="1"/>
        <end position="24"/>
    </location>
</feature>
<keyword evidence="3" id="KW-1185">Reference proteome</keyword>
<sequence length="692" mass="74042">MVTGIKRAPGVRSRGLERAPATRRFDPRRHRRIAGLLDLWMATGPEGRLMVPTDPGRPLDARAVANLVRRVGDAAHEVRILADDGARHIGLFTEVAGLLGHDVLISPEGADIRHTNIQVTENGTGPAPEDAPLHAVPMDRVTRQPKDWLVLQPPDLATPLPGWFAVEEGLVRPRTGVVGLPLPDGLALATRADFVARRATAHRLGFTAEGVVTVAVSARSGGFLIGNYSGTQEVHNGGQLAALLGDLPLYGADLRLWLTWPSDPEEQHQLAEQTVELAEMTGATVWTPPPGGSAELVDDQRDLRALDPAGGATPWQAHRPRYADGPPVLDSTPDGRLVSRLTRERIVVSSPVPDIGTDTGSDATGASPQAAEPGAAPATTGPADPAPADAAPAELVAPLARPTLVTEGRRDPAYGPPWLRPGQMVNGAEFEAFVRAEQDPATAATDGVASAELFLVAFLDPRSVPAGTDLLRVRIRPGGAITISQLRSHVPARLQYLMGTADTYLLPAARLDRVRVVGGFRSEGFGRLRPVGDVTEGALRIQCAPTPRSIAGLPNDLHRWPGFGTRRAYALLPAKSRRLPRGWLRLYRRQPAVCPGRLLVEVRVPRGRTVDVGHTADSLAGLTLVRTRAQRLRTAGVELILGSRSYDRVRVHRAYRAQAGTWERIPDLPPTPLSAAAARLQSAVPGRPPGRS</sequence>
<dbReference type="AlphaFoldDB" id="A0A1C6V3G0"/>
<feature type="region of interest" description="Disordered" evidence="1">
    <location>
        <begin position="310"/>
        <end position="335"/>
    </location>
</feature>
<name>A0A1C6V3G0_9ACTN</name>
<evidence type="ECO:0000256" key="1">
    <source>
        <dbReference type="SAM" id="MobiDB-lite"/>
    </source>
</evidence>
<evidence type="ECO:0000313" key="2">
    <source>
        <dbReference type="EMBL" id="SCL60768.1"/>
    </source>
</evidence>
<reference evidence="2 3" key="1">
    <citation type="submission" date="2016-06" db="EMBL/GenBank/DDBJ databases">
        <authorList>
            <person name="Kjaerup R.B."/>
            <person name="Dalgaard T.S."/>
            <person name="Juul-Madsen H.R."/>
        </authorList>
    </citation>
    <scope>NUCLEOTIDE SEQUENCE [LARGE SCALE GENOMIC DNA]</scope>
    <source>
        <strain evidence="2 3">DSM 45577</strain>
    </source>
</reference>
<dbReference type="EMBL" id="FMIA01000002">
    <property type="protein sequence ID" value="SCL60768.1"/>
    <property type="molecule type" value="Genomic_DNA"/>
</dbReference>
<feature type="compositionally biased region" description="Low complexity" evidence="1">
    <location>
        <begin position="370"/>
        <end position="400"/>
    </location>
</feature>
<evidence type="ECO:0000313" key="3">
    <source>
        <dbReference type="Proteomes" id="UP000198937"/>
    </source>
</evidence>
<dbReference type="Proteomes" id="UP000198937">
    <property type="component" value="Unassembled WGS sequence"/>
</dbReference>
<gene>
    <name evidence="2" type="ORF">GA0070617_4468</name>
</gene>
<organism evidence="2 3">
    <name type="scientific">Micromonospora yangpuensis</name>
    <dbReference type="NCBI Taxonomy" id="683228"/>
    <lineage>
        <taxon>Bacteria</taxon>
        <taxon>Bacillati</taxon>
        <taxon>Actinomycetota</taxon>
        <taxon>Actinomycetes</taxon>
        <taxon>Micromonosporales</taxon>
        <taxon>Micromonosporaceae</taxon>
        <taxon>Micromonospora</taxon>
    </lineage>
</organism>
<feature type="compositionally biased region" description="Polar residues" evidence="1">
    <location>
        <begin position="358"/>
        <end position="367"/>
    </location>
</feature>
<protein>
    <submittedName>
        <fullName evidence="2">Uncharacterized protein</fullName>
    </submittedName>
</protein>
<proteinExistence type="predicted"/>